<proteinExistence type="predicted"/>
<reference evidence="1" key="1">
    <citation type="submission" date="2022-08" db="UniProtKB">
        <authorList>
            <consortium name="EnsemblMetazoa"/>
        </authorList>
    </citation>
    <scope>IDENTIFICATION</scope>
    <source>
        <strain evidence="1">05x7-T-G4-1.051#20</strain>
    </source>
</reference>
<dbReference type="AlphaFoldDB" id="A0A8W8IAT9"/>
<keyword evidence="2" id="KW-1185">Reference proteome</keyword>
<organism evidence="1 2">
    <name type="scientific">Magallana gigas</name>
    <name type="common">Pacific oyster</name>
    <name type="synonym">Crassostrea gigas</name>
    <dbReference type="NCBI Taxonomy" id="29159"/>
    <lineage>
        <taxon>Eukaryota</taxon>
        <taxon>Metazoa</taxon>
        <taxon>Spiralia</taxon>
        <taxon>Lophotrochozoa</taxon>
        <taxon>Mollusca</taxon>
        <taxon>Bivalvia</taxon>
        <taxon>Autobranchia</taxon>
        <taxon>Pteriomorphia</taxon>
        <taxon>Ostreida</taxon>
        <taxon>Ostreoidea</taxon>
        <taxon>Ostreidae</taxon>
        <taxon>Magallana</taxon>
    </lineage>
</organism>
<accession>A0A8W8IAT9</accession>
<name>A0A8W8IAT9_MAGGI</name>
<protein>
    <submittedName>
        <fullName evidence="1">Uncharacterized protein</fullName>
    </submittedName>
</protein>
<dbReference type="EnsemblMetazoa" id="G13360.1">
    <property type="protein sequence ID" value="G13360.1:cds"/>
    <property type="gene ID" value="G13360"/>
</dbReference>
<sequence>MHRWRLWFLNFYKSEVYTKMSIVLPRHFVVLELGLDSNRDSTFCLTELSTGIIDGGKKSQLTEIFGQVLHQIQQRVFLHHSYI</sequence>
<evidence type="ECO:0000313" key="2">
    <source>
        <dbReference type="Proteomes" id="UP000005408"/>
    </source>
</evidence>
<evidence type="ECO:0000313" key="1">
    <source>
        <dbReference type="EnsemblMetazoa" id="G13360.1:cds"/>
    </source>
</evidence>
<dbReference type="Proteomes" id="UP000005408">
    <property type="component" value="Unassembled WGS sequence"/>
</dbReference>